<sequence>MVTAIHKKFGIRLCLRAASLAAFCILVGGIWSSVYAAQKVTLYGDNDYAPYSFDRGGNPGGLYVDVLQEVARRIAGDYDVSIVMVPWKRGLKGMETGEIFALFPPYLRKVERPYISVYSEPLYEEVVAVFCTPEAATRVVGQSFPEGYAGMLFGNNLGFTVAGEAFQKMRDAGTIRVEDANGTEVNIKKLLGARVDCYVNDRLSVQSAVKAAGGSGSEVVETAVVNAEKAYVGYSAQAIAVTPWANDFIEKLNGAIREMRADGSLQRLMTQ</sequence>
<keyword evidence="4" id="KW-1185">Reference proteome</keyword>
<evidence type="ECO:0000256" key="1">
    <source>
        <dbReference type="ARBA" id="ARBA00022729"/>
    </source>
</evidence>
<dbReference type="Gene3D" id="3.40.190.10">
    <property type="entry name" value="Periplasmic binding protein-like II"/>
    <property type="match status" value="2"/>
</dbReference>
<gene>
    <name evidence="3" type="ORF">AY555_02685</name>
</gene>
<dbReference type="GeneID" id="53316058"/>
<accession>A0A143DC76</accession>
<dbReference type="RefSeq" id="WP_066133097.1">
    <property type="nucleotide sequence ID" value="NZ_CP014525.1"/>
</dbReference>
<dbReference type="InterPro" id="IPR001638">
    <property type="entry name" value="Solute-binding_3/MltF_N"/>
</dbReference>
<evidence type="ECO:0000259" key="2">
    <source>
        <dbReference type="Pfam" id="PF00497"/>
    </source>
</evidence>
<dbReference type="OrthoDB" id="7340028at2"/>
<dbReference type="Pfam" id="PF00497">
    <property type="entry name" value="SBP_bac_3"/>
    <property type="match status" value="1"/>
</dbReference>
<proteinExistence type="predicted"/>
<dbReference type="Proteomes" id="UP000076066">
    <property type="component" value="Chromosome"/>
</dbReference>
<dbReference type="STRING" id="1549855.AY555_02685"/>
<dbReference type="PANTHER" id="PTHR35936">
    <property type="entry name" value="MEMBRANE-BOUND LYTIC MUREIN TRANSGLYCOSYLASE F"/>
    <property type="match status" value="1"/>
</dbReference>
<evidence type="ECO:0000313" key="4">
    <source>
        <dbReference type="Proteomes" id="UP000076066"/>
    </source>
</evidence>
<dbReference type="KEGG" id="hjo:AY555_02685"/>
<evidence type="ECO:0000313" key="3">
    <source>
        <dbReference type="EMBL" id="AMW34266.1"/>
    </source>
</evidence>
<dbReference type="PANTHER" id="PTHR35936:SF25">
    <property type="entry name" value="ABC TRANSPORTER SUBSTRATE-BINDING PROTEIN"/>
    <property type="match status" value="1"/>
</dbReference>
<feature type="domain" description="Solute-binding protein family 3/N-terminal" evidence="2">
    <location>
        <begin position="44"/>
        <end position="270"/>
    </location>
</feature>
<dbReference type="AlphaFoldDB" id="A0A143DC76"/>
<organism evidence="3 4">
    <name type="scientific">Haematospirillum jordaniae</name>
    <dbReference type="NCBI Taxonomy" id="1549855"/>
    <lineage>
        <taxon>Bacteria</taxon>
        <taxon>Pseudomonadati</taxon>
        <taxon>Pseudomonadota</taxon>
        <taxon>Alphaproteobacteria</taxon>
        <taxon>Rhodospirillales</taxon>
        <taxon>Novispirillaceae</taxon>
        <taxon>Haematospirillum</taxon>
    </lineage>
</organism>
<keyword evidence="1" id="KW-0732">Signal</keyword>
<protein>
    <recommendedName>
        <fullName evidence="2">Solute-binding protein family 3/N-terminal domain-containing protein</fullName>
    </recommendedName>
</protein>
<dbReference type="EMBL" id="CP014525">
    <property type="protein sequence ID" value="AMW34266.1"/>
    <property type="molecule type" value="Genomic_DNA"/>
</dbReference>
<reference evidence="3 4" key="1">
    <citation type="submission" date="2016-02" db="EMBL/GenBank/DDBJ databases">
        <title>Complete Genome of H5569, the type strain of the newly described species Haematospirillium jordaniae.</title>
        <authorList>
            <person name="Nicholson A.C."/>
            <person name="Humrighouse B.W."/>
            <person name="Loparov V."/>
            <person name="McQuiston J.R."/>
        </authorList>
    </citation>
    <scope>NUCLEOTIDE SEQUENCE [LARGE SCALE GENOMIC DNA]</scope>
    <source>
        <strain evidence="3 4">H5569</strain>
    </source>
</reference>
<name>A0A143DC76_9PROT</name>
<dbReference type="SUPFAM" id="SSF53850">
    <property type="entry name" value="Periplasmic binding protein-like II"/>
    <property type="match status" value="1"/>
</dbReference>